<evidence type="ECO:0000313" key="2">
    <source>
        <dbReference type="EMBL" id="EFQ83869.1"/>
    </source>
</evidence>
<reference evidence="2" key="1">
    <citation type="submission" date="2010-08" db="EMBL/GenBank/DDBJ databases">
        <authorList>
            <person name="Muzny D."/>
            <person name="Qin X."/>
            <person name="Buhay C."/>
            <person name="Dugan-Rocha S."/>
            <person name="Ding Y."/>
            <person name="Chen G."/>
            <person name="Hawes A."/>
            <person name="Holder M."/>
            <person name="Jhangiani S."/>
            <person name="Johnson A."/>
            <person name="Khan Z."/>
            <person name="Li Z."/>
            <person name="Liu W."/>
            <person name="Liu X."/>
            <person name="Perez L."/>
            <person name="Shen H."/>
            <person name="Wang Q."/>
            <person name="Watt J."/>
            <person name="Xi L."/>
            <person name="Xin Y."/>
            <person name="Zhou J."/>
            <person name="Deng J."/>
            <person name="Jiang H."/>
            <person name="Liu Y."/>
            <person name="Qu J."/>
            <person name="Song X.-Z."/>
            <person name="Zhang L."/>
            <person name="Villasana D."/>
            <person name="Johnson A."/>
            <person name="Liu J."/>
            <person name="Liyanage D."/>
            <person name="Lorensuhewa L."/>
            <person name="Robinson T."/>
            <person name="Song A."/>
            <person name="Song B.-B."/>
            <person name="Dinh H."/>
            <person name="Thornton R."/>
            <person name="Coyle M."/>
            <person name="Francisco L."/>
            <person name="Jackson L."/>
            <person name="Javaid M."/>
            <person name="Korchina V."/>
            <person name="Kovar C."/>
            <person name="Mata R."/>
            <person name="Mathew T."/>
            <person name="Ngo R."/>
            <person name="Nguyen L."/>
            <person name="Nguyen N."/>
            <person name="Okwuonu G."/>
            <person name="Ongeri F."/>
            <person name="Pham C."/>
            <person name="Simmons D."/>
            <person name="Wilczek-Boney K."/>
            <person name="Hale W."/>
            <person name="Jakkamsetti A."/>
            <person name="Pham P."/>
            <person name="Ruth R."/>
            <person name="San Lucas F."/>
            <person name="Warren J."/>
            <person name="Zhang J."/>
            <person name="Zhao Z."/>
            <person name="Zhou C."/>
            <person name="Zhu D."/>
            <person name="Lee S."/>
            <person name="Bess C."/>
            <person name="Blankenburg K."/>
            <person name="Forbes L."/>
            <person name="Fu Q."/>
            <person name="Gubbala S."/>
            <person name="Hirani K."/>
            <person name="Jayaseelan J.C."/>
            <person name="Lara F."/>
            <person name="Munidasa M."/>
            <person name="Palculict T."/>
            <person name="Patil S."/>
            <person name="Pu L.-L."/>
            <person name="Saada N."/>
            <person name="Tang L."/>
            <person name="Weissenberger G."/>
            <person name="Zhu Y."/>
            <person name="Hemphill L."/>
            <person name="Shang Y."/>
            <person name="Youmans B."/>
            <person name="Ayvaz T."/>
            <person name="Ross M."/>
            <person name="Santibanez J."/>
            <person name="Aqrawi P."/>
            <person name="Gross S."/>
            <person name="Joshi V."/>
            <person name="Fowler G."/>
            <person name="Nazareth L."/>
            <person name="Reid J."/>
            <person name="Worley K."/>
            <person name="Petrosino J."/>
            <person name="Highlander S."/>
            <person name="Gibbs R."/>
        </authorList>
    </citation>
    <scope>NUCLEOTIDE SEQUENCE [LARGE SCALE GENOMIC DNA]</scope>
    <source>
        <strain evidence="2">DSM 15272</strain>
    </source>
</reference>
<dbReference type="EMBL" id="ACLF03000003">
    <property type="protein sequence ID" value="EFQ83869.1"/>
    <property type="molecule type" value="Genomic_DNA"/>
</dbReference>
<gene>
    <name evidence="2" type="ORF">HMPREF0063_10585</name>
</gene>
<keyword evidence="3" id="KW-1185">Reference proteome</keyword>
<accession>E2S9E5</accession>
<evidence type="ECO:0000256" key="1">
    <source>
        <dbReference type="SAM" id="SignalP"/>
    </source>
</evidence>
<dbReference type="STRING" id="585531.HMPREF0063_10585"/>
<keyword evidence="1" id="KW-0732">Signal</keyword>
<feature type="signal peptide" evidence="1">
    <location>
        <begin position="1"/>
        <end position="20"/>
    </location>
</feature>
<dbReference type="PROSITE" id="PS51257">
    <property type="entry name" value="PROKAR_LIPOPROTEIN"/>
    <property type="match status" value="1"/>
</dbReference>
<sequence>MKKSLSLAATVLVGVTTLSACGGGSGDYCGDLESLQDDFASASELTSETAEEVFAAFGQLAESAPDEVADDWETVDSNLEGFQSALEDAGLDLANLEDIDPTTLDEDATAAIQEAYANLANEDSQAAFTAIEEHALDECDVDLSE</sequence>
<evidence type="ECO:0000313" key="3">
    <source>
        <dbReference type="Proteomes" id="UP000003111"/>
    </source>
</evidence>
<comment type="caution">
    <text evidence="2">The sequence shown here is derived from an EMBL/GenBank/DDBJ whole genome shotgun (WGS) entry which is preliminary data.</text>
</comment>
<name>E2S9E5_9ACTN</name>
<dbReference type="Proteomes" id="UP000003111">
    <property type="component" value="Unassembled WGS sequence"/>
</dbReference>
<dbReference type="AlphaFoldDB" id="E2S9E5"/>
<protein>
    <recommendedName>
        <fullName evidence="4">Lipoprotein</fullName>
    </recommendedName>
</protein>
<organism evidence="2 3">
    <name type="scientific">Aeromicrobium marinum DSM 15272</name>
    <dbReference type="NCBI Taxonomy" id="585531"/>
    <lineage>
        <taxon>Bacteria</taxon>
        <taxon>Bacillati</taxon>
        <taxon>Actinomycetota</taxon>
        <taxon>Actinomycetes</taxon>
        <taxon>Propionibacteriales</taxon>
        <taxon>Nocardioidaceae</taxon>
        <taxon>Aeromicrobium</taxon>
    </lineage>
</organism>
<feature type="chain" id="PRO_5003164380" description="Lipoprotein" evidence="1">
    <location>
        <begin position="21"/>
        <end position="145"/>
    </location>
</feature>
<proteinExistence type="predicted"/>
<dbReference type="eggNOG" id="ENOG502ZT1H">
    <property type="taxonomic scope" value="Bacteria"/>
</dbReference>
<evidence type="ECO:0008006" key="4">
    <source>
        <dbReference type="Google" id="ProtNLM"/>
    </source>
</evidence>
<dbReference type="RefSeq" id="WP_007077607.1">
    <property type="nucleotide sequence ID" value="NZ_CM001024.1"/>
</dbReference>
<dbReference type="HOGENOM" id="CLU_1782757_0_0_11"/>